<gene>
    <name evidence="1" type="ORF">GOMPHAMPRED_000396</name>
</gene>
<dbReference type="AlphaFoldDB" id="A0A8H3I3U5"/>
<dbReference type="GO" id="GO:0008757">
    <property type="term" value="F:S-adenosylmethionine-dependent methyltransferase activity"/>
    <property type="evidence" value="ECO:0007669"/>
    <property type="project" value="UniProtKB-ARBA"/>
</dbReference>
<sequence>MPIYDRTFTIVKNNQRETLSIRIKAPPLEAQGLHFDTWGGAFVLSNLLHKTTLPMEAFRKNAFGVQVLELGSGTGLTGLSAAMIWSSSVLLTDFAELLQGIEKNIILNIDLLRANGGTSHCGSLDWRYPSQMTLHSFREGTPELKQTDVLPIDRSPSKAENKIGIILATDTVYGEEQPEILTNAITTWLRHDINSRVVICYPMRVAYIEYIREFWDKMTEKGLEPTEEGRRTLSDDDGFDDEKLYEWSIWKWTDRALGKVDG</sequence>
<protein>
    <recommendedName>
        <fullName evidence="3">Methyltransferase-domain-containing protein</fullName>
    </recommendedName>
</protein>
<dbReference type="PANTHER" id="PTHR14614:SF156">
    <property type="entry name" value="PROTEIN-LYSINE N-METHYLTRANSFERASE EFM2"/>
    <property type="match status" value="1"/>
</dbReference>
<name>A0A8H3I3U5_9LECA</name>
<organism evidence="1 2">
    <name type="scientific">Gomphillus americanus</name>
    <dbReference type="NCBI Taxonomy" id="1940652"/>
    <lineage>
        <taxon>Eukaryota</taxon>
        <taxon>Fungi</taxon>
        <taxon>Dikarya</taxon>
        <taxon>Ascomycota</taxon>
        <taxon>Pezizomycotina</taxon>
        <taxon>Lecanoromycetes</taxon>
        <taxon>OSLEUM clade</taxon>
        <taxon>Ostropomycetidae</taxon>
        <taxon>Ostropales</taxon>
        <taxon>Graphidaceae</taxon>
        <taxon>Gomphilloideae</taxon>
        <taxon>Gomphillus</taxon>
    </lineage>
</organism>
<evidence type="ECO:0008006" key="3">
    <source>
        <dbReference type="Google" id="ProtNLM"/>
    </source>
</evidence>
<dbReference type="InterPro" id="IPR029063">
    <property type="entry name" value="SAM-dependent_MTases_sf"/>
</dbReference>
<dbReference type="GO" id="GO:0005829">
    <property type="term" value="C:cytosol"/>
    <property type="evidence" value="ECO:0007669"/>
    <property type="project" value="TreeGrafter"/>
</dbReference>
<reference evidence="1" key="1">
    <citation type="submission" date="2021-03" db="EMBL/GenBank/DDBJ databases">
        <authorList>
            <person name="Tagirdzhanova G."/>
        </authorList>
    </citation>
    <scope>NUCLEOTIDE SEQUENCE</scope>
</reference>
<comment type="caution">
    <text evidence="1">The sequence shown here is derived from an EMBL/GenBank/DDBJ whole genome shotgun (WGS) entry which is preliminary data.</text>
</comment>
<dbReference type="SUPFAM" id="SSF53335">
    <property type="entry name" value="S-adenosyl-L-methionine-dependent methyltransferases"/>
    <property type="match status" value="1"/>
</dbReference>
<keyword evidence="2" id="KW-1185">Reference proteome</keyword>
<dbReference type="Pfam" id="PF10294">
    <property type="entry name" value="Methyltransf_16"/>
    <property type="match status" value="1"/>
</dbReference>
<dbReference type="PANTHER" id="PTHR14614">
    <property type="entry name" value="HEPATOCELLULAR CARCINOMA-ASSOCIATED ANTIGEN"/>
    <property type="match status" value="1"/>
</dbReference>
<evidence type="ECO:0000313" key="2">
    <source>
        <dbReference type="Proteomes" id="UP000664169"/>
    </source>
</evidence>
<dbReference type="OrthoDB" id="433955at2759"/>
<dbReference type="Gene3D" id="3.40.50.150">
    <property type="entry name" value="Vaccinia Virus protein VP39"/>
    <property type="match status" value="1"/>
</dbReference>
<dbReference type="InterPro" id="IPR019410">
    <property type="entry name" value="Methyltransf_16"/>
</dbReference>
<dbReference type="EMBL" id="CAJPDQ010000001">
    <property type="protein sequence ID" value="CAF9903578.1"/>
    <property type="molecule type" value="Genomic_DNA"/>
</dbReference>
<accession>A0A8H3I3U5</accession>
<proteinExistence type="predicted"/>
<evidence type="ECO:0000313" key="1">
    <source>
        <dbReference type="EMBL" id="CAF9903578.1"/>
    </source>
</evidence>
<dbReference type="Proteomes" id="UP000664169">
    <property type="component" value="Unassembled WGS sequence"/>
</dbReference>